<organism evidence="1">
    <name type="scientific">marine sediment metagenome</name>
    <dbReference type="NCBI Taxonomy" id="412755"/>
    <lineage>
        <taxon>unclassified sequences</taxon>
        <taxon>metagenomes</taxon>
        <taxon>ecological metagenomes</taxon>
    </lineage>
</organism>
<sequence>PIGDGEWINFYDVTQDVALGAAQTMNGYAHLVYSTSAATVAGPHLIYAQWGSNYNYSYYIYNKNITIDLTDGPEPREVDRSGPIVSRSFNLHGYVNDSNNGATIKYAQINVYMYDGLSDVSFYLVLQGGSTNLDETGEFNLDYYISSSTPDKNYTIRVEFSGVFLYSWPNNQFNEHDFYLGAYSNFTDLVIATYELQVIDLADLKILLSVEGSPTLSFYNDANPPEIFKFGEIAHIQVQIIHAGTKDGNTVYLYDDFTNTLITSWVFEGESYSLMYSYNSLKNSIFTYTSSKNYQNVI</sequence>
<reference evidence="1" key="1">
    <citation type="journal article" date="2014" name="Front. Microbiol.">
        <title>High frequency of phylogenetically diverse reductive dehalogenase-homologous genes in deep subseafloor sedimentary metagenomes.</title>
        <authorList>
            <person name="Kawai M."/>
            <person name="Futagami T."/>
            <person name="Toyoda A."/>
            <person name="Takaki Y."/>
            <person name="Nishi S."/>
            <person name="Hori S."/>
            <person name="Arai W."/>
            <person name="Tsubouchi T."/>
            <person name="Morono Y."/>
            <person name="Uchiyama I."/>
            <person name="Ito T."/>
            <person name="Fujiyama A."/>
            <person name="Inagaki F."/>
            <person name="Takami H."/>
        </authorList>
    </citation>
    <scope>NUCLEOTIDE SEQUENCE</scope>
    <source>
        <strain evidence="1">Expedition CK06-06</strain>
    </source>
</reference>
<gene>
    <name evidence="1" type="ORF">S01H4_30348</name>
</gene>
<accession>X1C1T8</accession>
<dbReference type="EMBL" id="BART01015658">
    <property type="protein sequence ID" value="GAG87312.1"/>
    <property type="molecule type" value="Genomic_DNA"/>
</dbReference>
<protein>
    <submittedName>
        <fullName evidence="1">Uncharacterized protein</fullName>
    </submittedName>
</protein>
<feature type="non-terminal residue" evidence="1">
    <location>
        <position position="1"/>
    </location>
</feature>
<evidence type="ECO:0000313" key="1">
    <source>
        <dbReference type="EMBL" id="GAG87312.1"/>
    </source>
</evidence>
<dbReference type="AlphaFoldDB" id="X1C1T8"/>
<name>X1C1T8_9ZZZZ</name>
<proteinExistence type="predicted"/>
<comment type="caution">
    <text evidence="1">The sequence shown here is derived from an EMBL/GenBank/DDBJ whole genome shotgun (WGS) entry which is preliminary data.</text>
</comment>